<accession>A0A3B0XPT4</accession>
<feature type="region of interest" description="Disordered" evidence="1">
    <location>
        <begin position="281"/>
        <end position="329"/>
    </location>
</feature>
<feature type="compositionally biased region" description="Basic and acidic residues" evidence="1">
    <location>
        <begin position="281"/>
        <end position="316"/>
    </location>
</feature>
<evidence type="ECO:0000313" key="3">
    <source>
        <dbReference type="EMBL" id="VAW58366.1"/>
    </source>
</evidence>
<protein>
    <submittedName>
        <fullName evidence="3">Uncharacterized protein</fullName>
    </submittedName>
</protein>
<sequence length="971" mass="109954">MKFPAGTQNSTIKYLLRLLWILTGLWYSGALLSDTEAVSVASATAGAGATESIRCESIVLEYSDKHDGIIQKRLREAYKNDTCFEQEKNAYGKPLSDAIVGPITKTWINQYMMDYTDKNCTSENQQCSNKGISARNGTRDKQRYTSENGIRPYVLTGDDLTYFEINDDVYAALKAMESRVFITDNTLLAAVKSDLSSIKGMSDALLTAYADQVKNYIQPVNRKIITPETIDELIVNNYISAASSLQKQVDRSADEKTFNKLMKNILRAAYFEENKQAEKDRVSEKDDKVIADDKSSIKSTDEKKSEKLEDKTPDKKIARKKSSKSLKLSRKQKKEISKILEIVNLTSNMHLQYQLNINKEVKNQLPSISSEIINCVRNISNTGYYSKFAMKDSLKEMLRNIEKIQDGGVVPGFNCKVSEKPVDLKKPSEESGKLKKTDEHYDKTALNLLLNKAGKAFYGSNLEPVELVSFENCNECSLPMKGVNYGFYPFWQASAAYRELGLPVFNPAEADFSVFNRIAYFALPVSSEGSIENLLHWKDTSNIKSFVRTLNKFDVKRDLVLYSNSWQLWGAGEGEYDVKQLVQGYAEKHLAQIQKLHESVESEGGISGMTLYFDGYKSNSDVSNIVNYITHLQQQIIKGQKTGTGAAFDINMVLGIAWDYQSEEYCRVGSVDDKNDTYFKEFESLLVSDAETQPISPDAGEVISEIESKIENKFKGVPLDVNKPALMNLLVFLHEPSSRAKKCLRLQIENEFHGGRRIDILRKVIPVLGRVYLKESDSVFKQFADDINYLKDNFGGIGMWPLPVSGVEDDAEDSKEIKSENAISQSIISEMRKRIEEKYSEPYKNYMDYEKLGVIGDMLRKPVIADYFSVCSYMCPERSISRYFLLLLMTGSIVSFVAFRVNCKAKSYIIKMKWIDIGLKSTTLVMLLSILGCDPFWQPMSNTILLMSFVSGVGYFVYRIFFCGYESERDE</sequence>
<evidence type="ECO:0000256" key="1">
    <source>
        <dbReference type="SAM" id="MobiDB-lite"/>
    </source>
</evidence>
<dbReference type="EMBL" id="UOFG01000034">
    <property type="protein sequence ID" value="VAW58366.1"/>
    <property type="molecule type" value="Genomic_DNA"/>
</dbReference>
<dbReference type="AlphaFoldDB" id="A0A3B0XPT4"/>
<organism evidence="3">
    <name type="scientific">hydrothermal vent metagenome</name>
    <dbReference type="NCBI Taxonomy" id="652676"/>
    <lineage>
        <taxon>unclassified sequences</taxon>
        <taxon>metagenomes</taxon>
        <taxon>ecological metagenomes</taxon>
    </lineage>
</organism>
<feature type="transmembrane region" description="Helical" evidence="2">
    <location>
        <begin position="944"/>
        <end position="965"/>
    </location>
</feature>
<gene>
    <name evidence="3" type="ORF">MNBD_GAMMA11-1059</name>
</gene>
<feature type="compositionally biased region" description="Basic residues" evidence="1">
    <location>
        <begin position="317"/>
        <end position="329"/>
    </location>
</feature>
<name>A0A3B0XPT4_9ZZZZ</name>
<feature type="transmembrane region" description="Helical" evidence="2">
    <location>
        <begin position="883"/>
        <end position="902"/>
    </location>
</feature>
<reference evidence="3" key="1">
    <citation type="submission" date="2018-06" db="EMBL/GenBank/DDBJ databases">
        <authorList>
            <person name="Zhirakovskaya E."/>
        </authorList>
    </citation>
    <scope>NUCLEOTIDE SEQUENCE</scope>
</reference>
<evidence type="ECO:0000256" key="2">
    <source>
        <dbReference type="SAM" id="Phobius"/>
    </source>
</evidence>
<keyword evidence="2" id="KW-0812">Transmembrane</keyword>
<feature type="transmembrane region" description="Helical" evidence="2">
    <location>
        <begin position="914"/>
        <end position="932"/>
    </location>
</feature>
<keyword evidence="2" id="KW-1133">Transmembrane helix</keyword>
<keyword evidence="2" id="KW-0472">Membrane</keyword>
<proteinExistence type="predicted"/>